<dbReference type="EMBL" id="JBICBT010000809">
    <property type="protein sequence ID" value="KAL3099402.1"/>
    <property type="molecule type" value="Genomic_DNA"/>
</dbReference>
<feature type="region of interest" description="Disordered" evidence="1">
    <location>
        <begin position="744"/>
        <end position="781"/>
    </location>
</feature>
<dbReference type="PANTHER" id="PTHR33047">
    <property type="entry name" value="PROTEIN TAR1"/>
    <property type="match status" value="1"/>
</dbReference>
<organism evidence="4 6">
    <name type="scientific">Heterodera trifolii</name>
    <dbReference type="NCBI Taxonomy" id="157864"/>
    <lineage>
        <taxon>Eukaryota</taxon>
        <taxon>Metazoa</taxon>
        <taxon>Ecdysozoa</taxon>
        <taxon>Nematoda</taxon>
        <taxon>Chromadorea</taxon>
        <taxon>Rhabditida</taxon>
        <taxon>Tylenchina</taxon>
        <taxon>Tylenchomorpha</taxon>
        <taxon>Tylenchoidea</taxon>
        <taxon>Heteroderidae</taxon>
        <taxon>Heteroderinae</taxon>
        <taxon>Heterodera</taxon>
    </lineage>
</organism>
<dbReference type="EMBL" id="JBICBT010000809">
    <property type="protein sequence ID" value="KAL3099400.1"/>
    <property type="molecule type" value="Genomic_DNA"/>
</dbReference>
<gene>
    <name evidence="2" type="ORF">niasHT_022141</name>
    <name evidence="3" type="ORF">niasHT_022143</name>
    <name evidence="4" type="ORF">niasHT_022145</name>
    <name evidence="5" type="ORF">niasHT_022152</name>
</gene>
<accession>A0ABD2K984</accession>
<reference evidence="4 6" key="1">
    <citation type="submission" date="2024-10" db="EMBL/GenBank/DDBJ databases">
        <authorList>
            <person name="Kim D."/>
        </authorList>
    </citation>
    <scope>NUCLEOTIDE SEQUENCE [LARGE SCALE GENOMIC DNA]</scope>
    <source>
        <strain evidence="4">BH-2024</strain>
    </source>
</reference>
<dbReference type="PANTHER" id="PTHR33047:SF8">
    <property type="entry name" value="REGULATOR OF RDNA TRANSCRIPTION PROTEIN 15"/>
    <property type="match status" value="1"/>
</dbReference>
<dbReference type="EMBL" id="JBICBT010000809">
    <property type="protein sequence ID" value="KAL3099409.1"/>
    <property type="molecule type" value="Genomic_DNA"/>
</dbReference>
<evidence type="ECO:0000313" key="2">
    <source>
        <dbReference type="EMBL" id="KAL3099398.1"/>
    </source>
</evidence>
<feature type="compositionally biased region" description="Polar residues" evidence="1">
    <location>
        <begin position="462"/>
        <end position="478"/>
    </location>
</feature>
<feature type="compositionally biased region" description="Low complexity" evidence="1">
    <location>
        <begin position="130"/>
        <end position="145"/>
    </location>
</feature>
<feature type="compositionally biased region" description="Polar residues" evidence="1">
    <location>
        <begin position="542"/>
        <end position="565"/>
    </location>
</feature>
<evidence type="ECO:0000313" key="4">
    <source>
        <dbReference type="EMBL" id="KAL3099402.1"/>
    </source>
</evidence>
<dbReference type="AlphaFoldDB" id="A0ABD2K984"/>
<dbReference type="Proteomes" id="UP001620626">
    <property type="component" value="Unassembled WGS sequence"/>
</dbReference>
<dbReference type="InterPro" id="IPR052997">
    <property type="entry name" value="RRT15-like"/>
</dbReference>
<feature type="region of interest" description="Disordered" evidence="1">
    <location>
        <begin position="119"/>
        <end position="174"/>
    </location>
</feature>
<proteinExistence type="predicted"/>
<protein>
    <submittedName>
        <fullName evidence="4">Uncharacterized protein</fullName>
    </submittedName>
</protein>
<evidence type="ECO:0000313" key="3">
    <source>
        <dbReference type="EMBL" id="KAL3099400.1"/>
    </source>
</evidence>
<evidence type="ECO:0000313" key="5">
    <source>
        <dbReference type="EMBL" id="KAL3099409.1"/>
    </source>
</evidence>
<name>A0ABD2K984_9BILA</name>
<keyword evidence="6" id="KW-1185">Reference proteome</keyword>
<comment type="caution">
    <text evidence="4">The sequence shown here is derived from an EMBL/GenBank/DDBJ whole genome shotgun (WGS) entry which is preliminary data.</text>
</comment>
<feature type="region of interest" description="Disordered" evidence="1">
    <location>
        <begin position="404"/>
        <end position="478"/>
    </location>
</feature>
<evidence type="ECO:0000313" key="6">
    <source>
        <dbReference type="Proteomes" id="UP001620626"/>
    </source>
</evidence>
<evidence type="ECO:0000256" key="1">
    <source>
        <dbReference type="SAM" id="MobiDB-lite"/>
    </source>
</evidence>
<feature type="region of interest" description="Disordered" evidence="1">
    <location>
        <begin position="350"/>
        <end position="372"/>
    </location>
</feature>
<feature type="region of interest" description="Disordered" evidence="1">
    <location>
        <begin position="536"/>
        <end position="565"/>
    </location>
</feature>
<feature type="region of interest" description="Disordered" evidence="1">
    <location>
        <begin position="602"/>
        <end position="639"/>
    </location>
</feature>
<sequence>MCEQLSTHIGPDAGAFVLHRKRRITHVPYWWVNNPTLGEFCFAMIGRADIEGSKSDVAMDAWPPQASYPCGSISHAFAVRIRTENQDQVSICLFALREVSVLSELALGHLRYALTDVPPQSNSPPDTVIGAGRRATGAQQAALTTSPRTIPEGTARSHGQKPPVSRNSPADPTFRANSFPEVTNLICRLPLPTLFYRLEAVHLGDLLRISAEPLPGTHTLNQKRELWLGLHTTSASSFALPRKTALANRHFPSLAISLEYLLLPPRSALVEAPAGPTPKAFNATTTTLLHVMARLRDKHVYKPMTSDDRFARQNRFGLPPEFPLASSCSGIVHHLSGLSAYALSPPHRMRSRRDYVAPQHRSARDHTSAPRVEQMTGFYTENAQLRARAGPNLLLVRVARDRHRPPARANPDPKPLHNSPRVNSTPPIRVPDPERLASRPSSRSYSEHLSALRLQMPHSPLNRRTANPSLEASSPTYSNKRVNADQIRQLCPFPPHRFHVLFNSLFKVLCNFPSRHVKMGRHRQLDRSCTFSGAPVKGNLNKRANPSSRSIRYTSQPQRSCDSALDSSQFTRRYYGNPRRKIKVGMPVSQALRHSMRRIGAPELRSVKRELEPQVRASTPKPHSRAEQVTASYGNDPEPDVPMDVTPMAQCAFECFVFKVSAVRTNYRSWLRSSSIHEPSDPPIRLEYILQQKCQARALPRRLITATDVAASTNTPLVTVRKTGNETNIPSQCVMCLPQQPLNDAQTPAQPLGRPTSVHPPLAQRTNQARRPATDTLPHSSHPQAFTCAALSGIPAPKCGSTPKAWLVRQLPRNVGQRPQVISNDLCPSADGGIWCLHTDRSRNTNRPRISRNGSVPGSDGRCVQRAGTYSERVDDSPLQGIPRSRTIIAMSDPNHGKFSPVYQPLSGKDKHADCASVARVQPRTSKGITDLLLLNFVRLNTENPSKKLCPQKQ</sequence>
<dbReference type="EMBL" id="JBICBT010000809">
    <property type="protein sequence ID" value="KAL3099398.1"/>
    <property type="molecule type" value="Genomic_DNA"/>
</dbReference>